<dbReference type="GeneID" id="69698646"/>
<dbReference type="PANTHER" id="PTHR21098:SF12">
    <property type="entry name" value="RIBOFLAVIN SYNTHASE"/>
    <property type="match status" value="1"/>
</dbReference>
<dbReference type="NCBIfam" id="NF006767">
    <property type="entry name" value="PRK09289.1"/>
    <property type="match status" value="1"/>
</dbReference>
<dbReference type="Pfam" id="PF00677">
    <property type="entry name" value="Lum_binding"/>
    <property type="match status" value="2"/>
</dbReference>
<keyword evidence="7 12" id="KW-0808">Transferase</keyword>
<dbReference type="AlphaFoldDB" id="A0A5P6NEQ2"/>
<feature type="domain" description="Lumazine-binding" evidence="11">
    <location>
        <begin position="1"/>
        <end position="99"/>
    </location>
</feature>
<dbReference type="EC" id="2.5.1.9" evidence="4 9"/>
<organism evidence="12 13">
    <name type="scientific">Qipengyuania flava</name>
    <dbReference type="NCBI Taxonomy" id="192812"/>
    <lineage>
        <taxon>Bacteria</taxon>
        <taxon>Pseudomonadati</taxon>
        <taxon>Pseudomonadota</taxon>
        <taxon>Alphaproteobacteria</taxon>
        <taxon>Sphingomonadales</taxon>
        <taxon>Erythrobacteraceae</taxon>
        <taxon>Qipengyuania</taxon>
    </lineage>
</organism>
<dbReference type="InterPro" id="IPR023366">
    <property type="entry name" value="ATP_synth_asu-like_sf"/>
</dbReference>
<dbReference type="PANTHER" id="PTHR21098">
    <property type="entry name" value="RIBOFLAVIN SYNTHASE ALPHA CHAIN"/>
    <property type="match status" value="1"/>
</dbReference>
<comment type="function">
    <text evidence="2">Catalyzes the dismutation of two molecules of 6,7-dimethyl-8-ribityllumazine, resulting in the formation of riboflavin and 5-amino-6-(D-ribitylamino)uracil.</text>
</comment>
<gene>
    <name evidence="12" type="ORF">D0Y83_15080</name>
</gene>
<dbReference type="SUPFAM" id="SSF63380">
    <property type="entry name" value="Riboflavin synthase domain-like"/>
    <property type="match status" value="2"/>
</dbReference>
<evidence type="ECO:0000256" key="3">
    <source>
        <dbReference type="ARBA" id="ARBA00004887"/>
    </source>
</evidence>
<dbReference type="Proteomes" id="UP000325385">
    <property type="component" value="Chromosome"/>
</dbReference>
<evidence type="ECO:0000313" key="13">
    <source>
        <dbReference type="Proteomes" id="UP000325385"/>
    </source>
</evidence>
<evidence type="ECO:0000256" key="9">
    <source>
        <dbReference type="NCBIfam" id="TIGR00187"/>
    </source>
</evidence>
<proteinExistence type="predicted"/>
<dbReference type="InterPro" id="IPR017938">
    <property type="entry name" value="Riboflavin_synthase-like_b-brl"/>
</dbReference>
<dbReference type="InterPro" id="IPR026017">
    <property type="entry name" value="Lumazine-bd_dom"/>
</dbReference>
<feature type="repeat" description="Lumazine-binding" evidence="10">
    <location>
        <begin position="100"/>
        <end position="201"/>
    </location>
</feature>
<comment type="catalytic activity">
    <reaction evidence="1">
        <text>2 6,7-dimethyl-8-(1-D-ribityl)lumazine + H(+) = 5-amino-6-(D-ribitylamino)uracil + riboflavin</text>
        <dbReference type="Rhea" id="RHEA:20772"/>
        <dbReference type="ChEBI" id="CHEBI:15378"/>
        <dbReference type="ChEBI" id="CHEBI:15934"/>
        <dbReference type="ChEBI" id="CHEBI:57986"/>
        <dbReference type="ChEBI" id="CHEBI:58201"/>
        <dbReference type="EC" id="2.5.1.9"/>
    </reaction>
</comment>
<evidence type="ECO:0000256" key="2">
    <source>
        <dbReference type="ARBA" id="ARBA00002803"/>
    </source>
</evidence>
<feature type="repeat" description="Lumazine-binding" evidence="10">
    <location>
        <begin position="1"/>
        <end position="99"/>
    </location>
</feature>
<evidence type="ECO:0000256" key="5">
    <source>
        <dbReference type="ARBA" id="ARBA00013950"/>
    </source>
</evidence>
<name>A0A5P6NEQ2_9SPHN</name>
<keyword evidence="6" id="KW-0686">Riboflavin biosynthesis</keyword>
<dbReference type="InterPro" id="IPR001783">
    <property type="entry name" value="Lumazine-bd"/>
</dbReference>
<evidence type="ECO:0000256" key="4">
    <source>
        <dbReference type="ARBA" id="ARBA00012827"/>
    </source>
</evidence>
<accession>A0A5P6NEQ2</accession>
<evidence type="ECO:0000259" key="11">
    <source>
        <dbReference type="PROSITE" id="PS51177"/>
    </source>
</evidence>
<evidence type="ECO:0000256" key="10">
    <source>
        <dbReference type="PROSITE-ProRule" id="PRU00524"/>
    </source>
</evidence>
<evidence type="ECO:0000256" key="1">
    <source>
        <dbReference type="ARBA" id="ARBA00000968"/>
    </source>
</evidence>
<reference evidence="13" key="1">
    <citation type="submission" date="2018-09" db="EMBL/GenBank/DDBJ databases">
        <title>Nocardia yunnanensis sp. nov., an actinomycete isolated from a soil sample.</title>
        <authorList>
            <person name="Zhang J."/>
        </authorList>
    </citation>
    <scope>NUCLEOTIDE SEQUENCE [LARGE SCALE GENOMIC DNA]</scope>
    <source>
        <strain evidence="13">21-3</strain>
    </source>
</reference>
<keyword evidence="8" id="KW-0677">Repeat</keyword>
<evidence type="ECO:0000256" key="7">
    <source>
        <dbReference type="ARBA" id="ARBA00022679"/>
    </source>
</evidence>
<dbReference type="RefSeq" id="WP_151886327.1">
    <property type="nucleotide sequence ID" value="NZ_CP032228.1"/>
</dbReference>
<feature type="domain" description="Lumazine-binding" evidence="11">
    <location>
        <begin position="100"/>
        <end position="201"/>
    </location>
</feature>
<sequence>MFTGIVTAIGTITNVEDRSDTRVVVACPWDPAGIDIGASIACSGVCLTVVEKGGKQGDAWFAVDVSGETVARTAQDQWRADRRLNLEPALRLGDELGGHLVTGHVDSVGRVALVEDIGGSTRLEILAGPDIAPFVAEKGSITVDGVSLTVNDIEDEANGDVRFALNIIPHTGEVTTLGDLSEGDAVNLEIDVLARYLKRMQSLAG</sequence>
<dbReference type="CDD" id="cd00402">
    <property type="entry name" value="Riboflavin_synthase_like"/>
    <property type="match status" value="1"/>
</dbReference>
<dbReference type="GO" id="GO:0009231">
    <property type="term" value="P:riboflavin biosynthetic process"/>
    <property type="evidence" value="ECO:0007669"/>
    <property type="project" value="UniProtKB-KW"/>
</dbReference>
<evidence type="ECO:0000313" key="12">
    <source>
        <dbReference type="EMBL" id="QFI64436.1"/>
    </source>
</evidence>
<evidence type="ECO:0000256" key="6">
    <source>
        <dbReference type="ARBA" id="ARBA00022619"/>
    </source>
</evidence>
<dbReference type="PIRSF" id="PIRSF000498">
    <property type="entry name" value="Riboflavin_syn_A"/>
    <property type="match status" value="1"/>
</dbReference>
<dbReference type="PROSITE" id="PS51177">
    <property type="entry name" value="LUMAZINE_BIND"/>
    <property type="match status" value="2"/>
</dbReference>
<dbReference type="NCBIfam" id="TIGR00187">
    <property type="entry name" value="ribE"/>
    <property type="match status" value="1"/>
</dbReference>
<dbReference type="Gene3D" id="2.40.30.20">
    <property type="match status" value="2"/>
</dbReference>
<dbReference type="GO" id="GO:0004746">
    <property type="term" value="F:riboflavin synthase activity"/>
    <property type="evidence" value="ECO:0007669"/>
    <property type="project" value="UniProtKB-UniRule"/>
</dbReference>
<evidence type="ECO:0000256" key="8">
    <source>
        <dbReference type="ARBA" id="ARBA00022737"/>
    </source>
</evidence>
<protein>
    <recommendedName>
        <fullName evidence="5 9">Riboflavin synthase</fullName>
        <ecNumber evidence="4 9">2.5.1.9</ecNumber>
    </recommendedName>
</protein>
<dbReference type="EMBL" id="CP032228">
    <property type="protein sequence ID" value="QFI64436.1"/>
    <property type="molecule type" value="Genomic_DNA"/>
</dbReference>
<comment type="pathway">
    <text evidence="3">Cofactor biosynthesis; riboflavin biosynthesis; riboflavin from 2-hydroxy-3-oxobutyl phosphate and 5-amino-6-(D-ribitylamino)uracil: step 2/2.</text>
</comment>